<keyword evidence="3 9" id="KW-1134">Transmembrane beta strand</keyword>
<dbReference type="InterPro" id="IPR000531">
    <property type="entry name" value="Beta-barrel_TonB"/>
</dbReference>
<protein>
    <submittedName>
        <fullName evidence="15">TonB-dependent receptor</fullName>
    </submittedName>
</protein>
<dbReference type="GO" id="GO:0044718">
    <property type="term" value="P:siderophore transmembrane transport"/>
    <property type="evidence" value="ECO:0007669"/>
    <property type="project" value="TreeGrafter"/>
</dbReference>
<dbReference type="InterPro" id="IPR010917">
    <property type="entry name" value="TonB_rcpt_CS"/>
</dbReference>
<keyword evidence="8 9" id="KW-0998">Cell outer membrane</keyword>
<comment type="subcellular location">
    <subcellularLocation>
        <location evidence="1 9">Cell outer membrane</location>
        <topology evidence="1 9">Multi-pass membrane protein</topology>
    </subcellularLocation>
</comment>
<dbReference type="EMBL" id="JADEXG010000001">
    <property type="protein sequence ID" value="MBE9075838.1"/>
    <property type="molecule type" value="Genomic_DNA"/>
</dbReference>
<dbReference type="Pfam" id="PF11741">
    <property type="entry name" value="AMIN"/>
    <property type="match status" value="1"/>
</dbReference>
<dbReference type="InterPro" id="IPR039426">
    <property type="entry name" value="TonB-dep_rcpt-like"/>
</dbReference>
<feature type="domain" description="TonB-dependent receptor plug" evidence="13">
    <location>
        <begin position="211"/>
        <end position="315"/>
    </location>
</feature>
<keyword evidence="5 11" id="KW-0732">Signal</keyword>
<feature type="chain" id="PRO_5035219393" evidence="11">
    <location>
        <begin position="26"/>
        <end position="887"/>
    </location>
</feature>
<evidence type="ECO:0000256" key="6">
    <source>
        <dbReference type="ARBA" id="ARBA00023077"/>
    </source>
</evidence>
<dbReference type="PROSITE" id="PS01156">
    <property type="entry name" value="TONB_DEPENDENT_REC_2"/>
    <property type="match status" value="1"/>
</dbReference>
<dbReference type="PANTHER" id="PTHR30069">
    <property type="entry name" value="TONB-DEPENDENT OUTER MEMBRANE RECEPTOR"/>
    <property type="match status" value="1"/>
</dbReference>
<dbReference type="CDD" id="cd01347">
    <property type="entry name" value="ligand_gated_channel"/>
    <property type="match status" value="1"/>
</dbReference>
<evidence type="ECO:0000256" key="11">
    <source>
        <dbReference type="SAM" id="SignalP"/>
    </source>
</evidence>
<evidence type="ECO:0000259" key="14">
    <source>
        <dbReference type="Pfam" id="PF11741"/>
    </source>
</evidence>
<evidence type="ECO:0000256" key="10">
    <source>
        <dbReference type="RuleBase" id="RU003357"/>
    </source>
</evidence>
<evidence type="ECO:0000256" key="9">
    <source>
        <dbReference type="PROSITE-ProRule" id="PRU01360"/>
    </source>
</evidence>
<dbReference type="InterPro" id="IPR012910">
    <property type="entry name" value="Plug_dom"/>
</dbReference>
<organism evidence="15 16">
    <name type="scientific">Vasconcelosia minhoensis LEGE 07310</name>
    <dbReference type="NCBI Taxonomy" id="915328"/>
    <lineage>
        <taxon>Bacteria</taxon>
        <taxon>Bacillati</taxon>
        <taxon>Cyanobacteriota</taxon>
        <taxon>Cyanophyceae</taxon>
        <taxon>Nodosilineales</taxon>
        <taxon>Cymatolegaceae</taxon>
        <taxon>Vasconcelosia</taxon>
        <taxon>Vasconcelosia minhoensis</taxon>
    </lineage>
</organism>
<dbReference type="GO" id="GO:0009279">
    <property type="term" value="C:cell outer membrane"/>
    <property type="evidence" value="ECO:0007669"/>
    <property type="project" value="UniProtKB-SubCell"/>
</dbReference>
<reference evidence="15" key="1">
    <citation type="submission" date="2020-10" db="EMBL/GenBank/DDBJ databases">
        <authorList>
            <person name="Castelo-Branco R."/>
            <person name="Eusebio N."/>
            <person name="Adriana R."/>
            <person name="Vieira A."/>
            <person name="Brugerolle De Fraissinette N."/>
            <person name="Rezende De Castro R."/>
            <person name="Schneider M.P."/>
            <person name="Vasconcelos V."/>
            <person name="Leao P.N."/>
        </authorList>
    </citation>
    <scope>NUCLEOTIDE SEQUENCE</scope>
    <source>
        <strain evidence="15">LEGE 07310</strain>
    </source>
</reference>
<dbReference type="RefSeq" id="WP_228021243.1">
    <property type="nucleotide sequence ID" value="NZ_JADEXG010000001.1"/>
</dbReference>
<dbReference type="Pfam" id="PF00593">
    <property type="entry name" value="TonB_dep_Rec_b-barrel"/>
    <property type="match status" value="1"/>
</dbReference>
<evidence type="ECO:0000256" key="2">
    <source>
        <dbReference type="ARBA" id="ARBA00022448"/>
    </source>
</evidence>
<feature type="signal peptide" evidence="11">
    <location>
        <begin position="1"/>
        <end position="25"/>
    </location>
</feature>
<dbReference type="GO" id="GO:0015344">
    <property type="term" value="F:siderophore uptake transmembrane transporter activity"/>
    <property type="evidence" value="ECO:0007669"/>
    <property type="project" value="TreeGrafter"/>
</dbReference>
<comment type="similarity">
    <text evidence="9 10">Belongs to the TonB-dependent receptor family.</text>
</comment>
<evidence type="ECO:0000256" key="3">
    <source>
        <dbReference type="ARBA" id="ARBA00022452"/>
    </source>
</evidence>
<comment type="caution">
    <text evidence="15">The sequence shown here is derived from an EMBL/GenBank/DDBJ whole genome shotgun (WGS) entry which is preliminary data.</text>
</comment>
<keyword evidence="16" id="KW-1185">Reference proteome</keyword>
<name>A0A8J7AEC9_9CYAN</name>
<dbReference type="Gene3D" id="2.40.170.20">
    <property type="entry name" value="TonB-dependent receptor, beta-barrel domain"/>
    <property type="match status" value="1"/>
</dbReference>
<feature type="domain" description="AMIN" evidence="14">
    <location>
        <begin position="86"/>
        <end position="179"/>
    </location>
</feature>
<dbReference type="SUPFAM" id="SSF56935">
    <property type="entry name" value="Porins"/>
    <property type="match status" value="1"/>
</dbReference>
<keyword evidence="15" id="KW-0675">Receptor</keyword>
<dbReference type="Gene3D" id="2.170.130.10">
    <property type="entry name" value="TonB-dependent receptor, plug domain"/>
    <property type="match status" value="1"/>
</dbReference>
<feature type="domain" description="TonB-dependent receptor-like beta-barrel" evidence="12">
    <location>
        <begin position="462"/>
        <end position="849"/>
    </location>
</feature>
<keyword evidence="7 9" id="KW-0472">Membrane</keyword>
<evidence type="ECO:0000256" key="1">
    <source>
        <dbReference type="ARBA" id="ARBA00004571"/>
    </source>
</evidence>
<accession>A0A8J7AEC9</accession>
<evidence type="ECO:0000313" key="16">
    <source>
        <dbReference type="Proteomes" id="UP000636505"/>
    </source>
</evidence>
<dbReference type="Pfam" id="PF07715">
    <property type="entry name" value="Plug"/>
    <property type="match status" value="1"/>
</dbReference>
<keyword evidence="6 10" id="KW-0798">TonB box</keyword>
<gene>
    <name evidence="15" type="ORF">IQ241_00745</name>
</gene>
<dbReference type="InterPro" id="IPR037066">
    <property type="entry name" value="Plug_dom_sf"/>
</dbReference>
<evidence type="ECO:0000256" key="4">
    <source>
        <dbReference type="ARBA" id="ARBA00022692"/>
    </source>
</evidence>
<sequence>MMRQLQRLFWLTGMFLVVLASAARADSSETSTISAPEVVPVEASQFGEEPEPATSVEEWMGQFQAQEQTGAAAAELAQALTQITGVQVSETENGLELTLEATGPLAEPQTSVIGNALTADIPNAVLALPEGEMFEQFGPAEGIALVSVMNLLDGGVRVSITGAEAPPQAEVSTETGNLVLSVVPGVATAADADDADAIQVVVTATRTEEEIQDVPRSVTVVTREQIEEQTNLNTNLPDILGQTVPGFNPPSFNFNSGGERLRGRDPQVLIDGVPVSTNFNALSSYFRSIPPGAIEQIEVVRGPSAAYGAGATGGVINIITRRPSEEELTATVEARVNSRGDFVAESFGNYLGFNISGNVSPVDYVLNFSTEGFGYAFDGAGDRIPGDGQIVQDARNINILGKLGVNIGENQRLQFSVNHLDESSDTIEFIVDPSVADDPDADKARALPVDLECIDVICEDARRFTTLNLNYSNADIFGSELRLQGFYRDSFTSLGAPFEDTFSADFPGSSLGSFIVRQAEFEGFGGRLEIETPISTTFNLLWGADYNNDKVVQPYTVLDDEFVTSGFRVARADRVVNFTPLYTVESLGVFAQAQWDITPRWLLSGGARYENIGLSVDDYTAILFQGEQIDVEGGNLSADDVVFNIGTVYDLTNELGIFASFSQGFGVPDFGRILQFPPFTSVENDLGFTAPQVVNNYELGVRGDWQAVQFSLAGFFNQSDLGVNFALDADGRTEVIRAPERIYGVEATVDWQPSEIWQLGGLISWFEGDIDPDDDGDFEPLNSFTISPLKITAYVENETLPGWRNRFQALFVGGRDRGPLVETDSYFVLDYISSIDIGPGSLQIGIQNLLDTEYFPFLYQVRSRGGRTENALAAPGRAISIGYRVTF</sequence>
<evidence type="ECO:0000259" key="13">
    <source>
        <dbReference type="Pfam" id="PF07715"/>
    </source>
</evidence>
<keyword evidence="4 9" id="KW-0812">Transmembrane</keyword>
<dbReference type="PROSITE" id="PS52016">
    <property type="entry name" value="TONB_DEPENDENT_REC_3"/>
    <property type="match status" value="1"/>
</dbReference>
<evidence type="ECO:0000259" key="12">
    <source>
        <dbReference type="Pfam" id="PF00593"/>
    </source>
</evidence>
<evidence type="ECO:0000256" key="7">
    <source>
        <dbReference type="ARBA" id="ARBA00023136"/>
    </source>
</evidence>
<evidence type="ECO:0000313" key="15">
    <source>
        <dbReference type="EMBL" id="MBE9075838.1"/>
    </source>
</evidence>
<dbReference type="PANTHER" id="PTHR30069:SF42">
    <property type="entry name" value="FERRIC AEROBACTIN RECEPTOR"/>
    <property type="match status" value="1"/>
</dbReference>
<dbReference type="Proteomes" id="UP000636505">
    <property type="component" value="Unassembled WGS sequence"/>
</dbReference>
<dbReference type="AlphaFoldDB" id="A0A8J7AEC9"/>
<evidence type="ECO:0000256" key="8">
    <source>
        <dbReference type="ARBA" id="ARBA00023237"/>
    </source>
</evidence>
<dbReference type="InterPro" id="IPR036942">
    <property type="entry name" value="Beta-barrel_TonB_sf"/>
</dbReference>
<evidence type="ECO:0000256" key="5">
    <source>
        <dbReference type="ARBA" id="ARBA00022729"/>
    </source>
</evidence>
<dbReference type="InterPro" id="IPR021731">
    <property type="entry name" value="AMIN_dom"/>
</dbReference>
<proteinExistence type="inferred from homology"/>
<keyword evidence="2 9" id="KW-0813">Transport</keyword>